<evidence type="ECO:0000256" key="2">
    <source>
        <dbReference type="SAM" id="MobiDB-lite"/>
    </source>
</evidence>
<organism evidence="3 4">
    <name type="scientific">Thelephora terrestris</name>
    <dbReference type="NCBI Taxonomy" id="56493"/>
    <lineage>
        <taxon>Eukaryota</taxon>
        <taxon>Fungi</taxon>
        <taxon>Dikarya</taxon>
        <taxon>Basidiomycota</taxon>
        <taxon>Agaricomycotina</taxon>
        <taxon>Agaricomycetes</taxon>
        <taxon>Thelephorales</taxon>
        <taxon>Thelephoraceae</taxon>
        <taxon>Thelephora</taxon>
    </lineage>
</organism>
<evidence type="ECO:0000313" key="3">
    <source>
        <dbReference type="EMBL" id="KAF9782086.1"/>
    </source>
</evidence>
<keyword evidence="1" id="KW-0175">Coiled coil</keyword>
<name>A0A9P6L499_9AGAM</name>
<sequence>MSPSDDLTVSQTADSNRDHQDVQTLVGDRFPSRKTQGIYQHPPIRSLIARHCEQLSSGLVDIFRTEVEREVKQRVSEVIVSEASTLCEQLRSKEEALLAAETRCKDLREQLELSNEMCSQLQERVKRLEAAEAELRVALNEQLEVQRAGVDPPQLESRHLTVVYERKDNRVLCRLCVHAHSKDEALPVISFQEDVKPSALAWHIQHKHPQDCSVLLNMEEDELSQVATEMSRVGS</sequence>
<proteinExistence type="predicted"/>
<comment type="caution">
    <text evidence="3">The sequence shown here is derived from an EMBL/GenBank/DDBJ whole genome shotgun (WGS) entry which is preliminary data.</text>
</comment>
<feature type="compositionally biased region" description="Polar residues" evidence="2">
    <location>
        <begin position="1"/>
        <end position="14"/>
    </location>
</feature>
<evidence type="ECO:0000256" key="1">
    <source>
        <dbReference type="SAM" id="Coils"/>
    </source>
</evidence>
<keyword evidence="4" id="KW-1185">Reference proteome</keyword>
<dbReference type="EMBL" id="WIUZ02000012">
    <property type="protein sequence ID" value="KAF9782086.1"/>
    <property type="molecule type" value="Genomic_DNA"/>
</dbReference>
<evidence type="ECO:0000313" key="4">
    <source>
        <dbReference type="Proteomes" id="UP000736335"/>
    </source>
</evidence>
<protein>
    <submittedName>
        <fullName evidence="3">Uncharacterized protein</fullName>
    </submittedName>
</protein>
<dbReference type="AlphaFoldDB" id="A0A9P6L499"/>
<reference evidence="3" key="2">
    <citation type="submission" date="2020-11" db="EMBL/GenBank/DDBJ databases">
        <authorList>
            <consortium name="DOE Joint Genome Institute"/>
            <person name="Kuo A."/>
            <person name="Miyauchi S."/>
            <person name="Kiss E."/>
            <person name="Drula E."/>
            <person name="Kohler A."/>
            <person name="Sanchez-Garcia M."/>
            <person name="Andreopoulos B."/>
            <person name="Barry K.W."/>
            <person name="Bonito G."/>
            <person name="Buee M."/>
            <person name="Carver A."/>
            <person name="Chen C."/>
            <person name="Cichocki N."/>
            <person name="Clum A."/>
            <person name="Culley D."/>
            <person name="Crous P.W."/>
            <person name="Fauchery L."/>
            <person name="Girlanda M."/>
            <person name="Hayes R."/>
            <person name="Keri Z."/>
            <person name="Labutti K."/>
            <person name="Lipzen A."/>
            <person name="Lombard V."/>
            <person name="Magnuson J."/>
            <person name="Maillard F."/>
            <person name="Morin E."/>
            <person name="Murat C."/>
            <person name="Nolan M."/>
            <person name="Ohm R."/>
            <person name="Pangilinan J."/>
            <person name="Pereira M."/>
            <person name="Perotto S."/>
            <person name="Peter M."/>
            <person name="Riley R."/>
            <person name="Sitrit Y."/>
            <person name="Stielow B."/>
            <person name="Szollosi G."/>
            <person name="Zifcakova L."/>
            <person name="Stursova M."/>
            <person name="Spatafora J.W."/>
            <person name="Tedersoo L."/>
            <person name="Vaario L.-M."/>
            <person name="Yamada A."/>
            <person name="Yan M."/>
            <person name="Wang P."/>
            <person name="Xu J."/>
            <person name="Bruns T."/>
            <person name="Baldrian P."/>
            <person name="Vilgalys R."/>
            <person name="Henrissat B."/>
            <person name="Grigoriev I.V."/>
            <person name="Hibbett D."/>
            <person name="Nagy L.G."/>
            <person name="Martin F.M."/>
        </authorList>
    </citation>
    <scope>NUCLEOTIDE SEQUENCE</scope>
    <source>
        <strain evidence="3">UH-Tt-Lm1</strain>
    </source>
</reference>
<gene>
    <name evidence="3" type="ORF">BJ322DRAFT_1074243</name>
</gene>
<dbReference type="Proteomes" id="UP000736335">
    <property type="component" value="Unassembled WGS sequence"/>
</dbReference>
<reference evidence="3" key="1">
    <citation type="journal article" date="2020" name="Nat. Commun.">
        <title>Large-scale genome sequencing of mycorrhizal fungi provides insights into the early evolution of symbiotic traits.</title>
        <authorList>
            <person name="Miyauchi S."/>
            <person name="Kiss E."/>
            <person name="Kuo A."/>
            <person name="Drula E."/>
            <person name="Kohler A."/>
            <person name="Sanchez-Garcia M."/>
            <person name="Morin E."/>
            <person name="Andreopoulos B."/>
            <person name="Barry K.W."/>
            <person name="Bonito G."/>
            <person name="Buee M."/>
            <person name="Carver A."/>
            <person name="Chen C."/>
            <person name="Cichocki N."/>
            <person name="Clum A."/>
            <person name="Culley D."/>
            <person name="Crous P.W."/>
            <person name="Fauchery L."/>
            <person name="Girlanda M."/>
            <person name="Hayes R.D."/>
            <person name="Keri Z."/>
            <person name="LaButti K."/>
            <person name="Lipzen A."/>
            <person name="Lombard V."/>
            <person name="Magnuson J."/>
            <person name="Maillard F."/>
            <person name="Murat C."/>
            <person name="Nolan M."/>
            <person name="Ohm R.A."/>
            <person name="Pangilinan J."/>
            <person name="Pereira M.F."/>
            <person name="Perotto S."/>
            <person name="Peter M."/>
            <person name="Pfister S."/>
            <person name="Riley R."/>
            <person name="Sitrit Y."/>
            <person name="Stielow J.B."/>
            <person name="Szollosi G."/>
            <person name="Zifcakova L."/>
            <person name="Stursova M."/>
            <person name="Spatafora J.W."/>
            <person name="Tedersoo L."/>
            <person name="Vaario L.M."/>
            <person name="Yamada A."/>
            <person name="Yan M."/>
            <person name="Wang P."/>
            <person name="Xu J."/>
            <person name="Bruns T."/>
            <person name="Baldrian P."/>
            <person name="Vilgalys R."/>
            <person name="Dunand C."/>
            <person name="Henrissat B."/>
            <person name="Grigoriev I.V."/>
            <person name="Hibbett D."/>
            <person name="Nagy L.G."/>
            <person name="Martin F.M."/>
        </authorList>
    </citation>
    <scope>NUCLEOTIDE SEQUENCE</scope>
    <source>
        <strain evidence="3">UH-Tt-Lm1</strain>
    </source>
</reference>
<feature type="coiled-coil region" evidence="1">
    <location>
        <begin position="90"/>
        <end position="148"/>
    </location>
</feature>
<feature type="region of interest" description="Disordered" evidence="2">
    <location>
        <begin position="1"/>
        <end position="22"/>
    </location>
</feature>
<accession>A0A9P6L499</accession>